<dbReference type="PANTHER" id="PTHR30329">
    <property type="entry name" value="STATOR ELEMENT OF FLAGELLAR MOTOR COMPLEX"/>
    <property type="match status" value="1"/>
</dbReference>
<gene>
    <name evidence="8" type="ORF">FYJ29_05600</name>
</gene>
<organism evidence="8 9">
    <name type="scientific">Sodaliphilus pleomorphus</name>
    <dbReference type="NCBI Taxonomy" id="2606626"/>
    <lineage>
        <taxon>Bacteria</taxon>
        <taxon>Pseudomonadati</taxon>
        <taxon>Bacteroidota</taxon>
        <taxon>Bacteroidia</taxon>
        <taxon>Bacteroidales</taxon>
        <taxon>Muribaculaceae</taxon>
        <taxon>Sodaliphilus</taxon>
    </lineage>
</organism>
<name>A0A6L5XC87_9BACT</name>
<dbReference type="InterPro" id="IPR050330">
    <property type="entry name" value="Bact_OuterMem_StrucFunc"/>
</dbReference>
<proteinExistence type="predicted"/>
<feature type="coiled-coil region" evidence="5">
    <location>
        <begin position="248"/>
        <end position="296"/>
    </location>
</feature>
<dbReference type="PANTHER" id="PTHR30329:SF21">
    <property type="entry name" value="LIPOPROTEIN YIAD-RELATED"/>
    <property type="match status" value="1"/>
</dbReference>
<evidence type="ECO:0000256" key="4">
    <source>
        <dbReference type="PROSITE-ProRule" id="PRU00473"/>
    </source>
</evidence>
<keyword evidence="6" id="KW-0732">Signal</keyword>
<reference evidence="8 9" key="1">
    <citation type="submission" date="2019-08" db="EMBL/GenBank/DDBJ databases">
        <title>In-depth cultivation of the pig gut microbiome towards novel bacterial diversity and tailored functional studies.</title>
        <authorList>
            <person name="Wylensek D."/>
            <person name="Hitch T.C.A."/>
            <person name="Clavel T."/>
        </authorList>
    </citation>
    <scope>NUCLEOTIDE SEQUENCE [LARGE SCALE GENOMIC DNA]</scope>
    <source>
        <strain evidence="8 9">Oil-RF-744-WCA-WT-10</strain>
    </source>
</reference>
<comment type="caution">
    <text evidence="8">The sequence shown here is derived from an EMBL/GenBank/DDBJ whole genome shotgun (WGS) entry which is preliminary data.</text>
</comment>
<dbReference type="InterPro" id="IPR006665">
    <property type="entry name" value="OmpA-like"/>
</dbReference>
<accession>A0A6L5XC87</accession>
<feature type="chain" id="PRO_5027054125" evidence="6">
    <location>
        <begin position="20"/>
        <end position="417"/>
    </location>
</feature>
<keyword evidence="9" id="KW-1185">Reference proteome</keyword>
<evidence type="ECO:0000256" key="1">
    <source>
        <dbReference type="ARBA" id="ARBA00004442"/>
    </source>
</evidence>
<evidence type="ECO:0000256" key="3">
    <source>
        <dbReference type="ARBA" id="ARBA00023237"/>
    </source>
</evidence>
<dbReference type="RefSeq" id="WP_154327210.1">
    <property type="nucleotide sequence ID" value="NZ_CP045696.1"/>
</dbReference>
<protein>
    <submittedName>
        <fullName evidence="8">OmpA family protein</fullName>
    </submittedName>
</protein>
<dbReference type="PRINTS" id="PR01021">
    <property type="entry name" value="OMPADOMAIN"/>
</dbReference>
<feature type="domain" description="OmpA-like" evidence="7">
    <location>
        <begin position="303"/>
        <end position="417"/>
    </location>
</feature>
<dbReference type="SUPFAM" id="SSF103088">
    <property type="entry name" value="OmpA-like"/>
    <property type="match status" value="1"/>
</dbReference>
<dbReference type="PROSITE" id="PS51123">
    <property type="entry name" value="OMPA_2"/>
    <property type="match status" value="1"/>
</dbReference>
<dbReference type="CDD" id="cd07185">
    <property type="entry name" value="OmpA_C-like"/>
    <property type="match status" value="1"/>
</dbReference>
<dbReference type="GO" id="GO:0009279">
    <property type="term" value="C:cell outer membrane"/>
    <property type="evidence" value="ECO:0007669"/>
    <property type="project" value="UniProtKB-SubCell"/>
</dbReference>
<keyword evidence="2 4" id="KW-0472">Membrane</keyword>
<evidence type="ECO:0000256" key="6">
    <source>
        <dbReference type="SAM" id="SignalP"/>
    </source>
</evidence>
<dbReference type="Gene3D" id="3.30.1330.60">
    <property type="entry name" value="OmpA-like domain"/>
    <property type="match status" value="1"/>
</dbReference>
<dbReference type="Pfam" id="PF00691">
    <property type="entry name" value="OmpA"/>
    <property type="match status" value="1"/>
</dbReference>
<feature type="signal peptide" evidence="6">
    <location>
        <begin position="1"/>
        <end position="19"/>
    </location>
</feature>
<comment type="subcellular location">
    <subcellularLocation>
        <location evidence="1">Cell outer membrane</location>
    </subcellularLocation>
</comment>
<dbReference type="EMBL" id="VULT01000007">
    <property type="protein sequence ID" value="MSS17237.1"/>
    <property type="molecule type" value="Genomic_DNA"/>
</dbReference>
<dbReference type="InterPro" id="IPR036737">
    <property type="entry name" value="OmpA-like_sf"/>
</dbReference>
<evidence type="ECO:0000256" key="2">
    <source>
        <dbReference type="ARBA" id="ARBA00023136"/>
    </source>
</evidence>
<keyword evidence="3" id="KW-0998">Cell outer membrane</keyword>
<dbReference type="AlphaFoldDB" id="A0A6L5XC87"/>
<evidence type="ECO:0000256" key="5">
    <source>
        <dbReference type="SAM" id="Coils"/>
    </source>
</evidence>
<evidence type="ECO:0000313" key="8">
    <source>
        <dbReference type="EMBL" id="MSS17237.1"/>
    </source>
</evidence>
<dbReference type="Proteomes" id="UP000483362">
    <property type="component" value="Unassembled WGS sequence"/>
</dbReference>
<keyword evidence="5" id="KW-0175">Coiled coil</keyword>
<dbReference type="InterPro" id="IPR006664">
    <property type="entry name" value="OMP_bac"/>
</dbReference>
<evidence type="ECO:0000313" key="9">
    <source>
        <dbReference type="Proteomes" id="UP000483362"/>
    </source>
</evidence>
<evidence type="ECO:0000259" key="7">
    <source>
        <dbReference type="PROSITE" id="PS51123"/>
    </source>
</evidence>
<sequence length="417" mass="45978">MKKIILLAAALLGMTAAQAQVADHVYGTKFTDNWSVTLKGGAVSPAQHYAFWKNARGIFGAEIRKQVTPVLGLGVEGEWTINTSSWNKAITPVWGLHSATMIDHQLVGAFAAFNLSNLFGGYKGAPRTLEFEAVAGAGWLHGYKTANSADMNSWYTKYGVNINWNLGESKAWTISLKPSIFWDMNNVNQYNAAQNGYSSTIAHDLQAGKSNRQQTRYNINNAAVELEAGVTYHFGNSNGQHYFTLCPYKYTQADIDQLNGQINNLRNQLSQAQSDLANCNARADQLARDLAACKAQKPQVIETKDNKESLESSVFFKIGKWDITRDQMPNVERIANYMKRNSAATVVVKGYASKDGPEAVNLKLAKNRAAAVKDCLVNKYKINAKRIDAAGNGISEMFSEPEWNRVSICTIDKNLGK</sequence>